<evidence type="ECO:0000313" key="1">
    <source>
        <dbReference type="EMBL" id="KAG9186380.1"/>
    </source>
</evidence>
<proteinExistence type="predicted"/>
<organism evidence="1 2">
    <name type="scientific">Alternaria panax</name>
    <dbReference type="NCBI Taxonomy" id="48097"/>
    <lineage>
        <taxon>Eukaryota</taxon>
        <taxon>Fungi</taxon>
        <taxon>Dikarya</taxon>
        <taxon>Ascomycota</taxon>
        <taxon>Pezizomycotina</taxon>
        <taxon>Dothideomycetes</taxon>
        <taxon>Pleosporomycetidae</taxon>
        <taxon>Pleosporales</taxon>
        <taxon>Pleosporineae</taxon>
        <taxon>Pleosporaceae</taxon>
        <taxon>Alternaria</taxon>
        <taxon>Alternaria sect. Panax</taxon>
    </lineage>
</organism>
<reference evidence="1" key="1">
    <citation type="submission" date="2021-07" db="EMBL/GenBank/DDBJ databases">
        <title>Genome Resource of American Ginseng Black Spot Pathogen Alternaria panax.</title>
        <authorList>
            <person name="Qiu C."/>
            <person name="Wang W."/>
            <person name="Liu Z."/>
        </authorList>
    </citation>
    <scope>NUCLEOTIDE SEQUENCE</scope>
    <source>
        <strain evidence="1">BNCC115425</strain>
    </source>
</reference>
<dbReference type="Proteomes" id="UP001199106">
    <property type="component" value="Unassembled WGS sequence"/>
</dbReference>
<keyword evidence="2" id="KW-1185">Reference proteome</keyword>
<protein>
    <submittedName>
        <fullName evidence="1">Uncharacterized protein</fullName>
    </submittedName>
</protein>
<sequence>MSTIVSIDRLPFRSEPFYILTEYYLNEDDIEDIYTQAGGGTDARVVFKTHKVAKKFTDDFDNYHFGQTGQKTGTRLCEEPKAELPKGLTNRLSDFLHARDNHILSRTVEITGFPTNHTLRNLNQLLEPLKDKNLLYHSNDAHIESDGYFYIGPRLIIHVESPKPGVALVQLETPDKAVEIVHRFAGTYWKNATLNARCVPDEEMGDLLMKEPGGPGEKNVMLFITGIKSGTTSTEVREIFEDFPVCDVNLPPGGKNFQRSQRTVIRYV</sequence>
<comment type="caution">
    <text evidence="1">The sequence shown here is derived from an EMBL/GenBank/DDBJ whole genome shotgun (WGS) entry which is preliminary data.</text>
</comment>
<evidence type="ECO:0000313" key="2">
    <source>
        <dbReference type="Proteomes" id="UP001199106"/>
    </source>
</evidence>
<name>A0AAD4FBH1_9PLEO</name>
<accession>A0AAD4FBH1</accession>
<dbReference type="AlphaFoldDB" id="A0AAD4FBH1"/>
<dbReference type="EMBL" id="JAANER010000009">
    <property type="protein sequence ID" value="KAG9186380.1"/>
    <property type="molecule type" value="Genomic_DNA"/>
</dbReference>
<gene>
    <name evidence="1" type="ORF">G6011_02936</name>
</gene>